<evidence type="ECO:0000313" key="4">
    <source>
        <dbReference type="Proteomes" id="UP000263377"/>
    </source>
</evidence>
<feature type="transmembrane region" description="Helical" evidence="2">
    <location>
        <begin position="77"/>
        <end position="96"/>
    </location>
</feature>
<accession>A0A372ZX14</accession>
<keyword evidence="2" id="KW-0472">Membrane</keyword>
<evidence type="ECO:0000313" key="3">
    <source>
        <dbReference type="EMBL" id="RGD59982.1"/>
    </source>
</evidence>
<dbReference type="RefSeq" id="WP_049650040.1">
    <property type="nucleotide sequence ID" value="NZ_QVIG01000001.1"/>
</dbReference>
<evidence type="ECO:0008006" key="5">
    <source>
        <dbReference type="Google" id="ProtNLM"/>
    </source>
</evidence>
<evidence type="ECO:0000256" key="2">
    <source>
        <dbReference type="SAM" id="Phobius"/>
    </source>
</evidence>
<dbReference type="EMBL" id="QVIG01000001">
    <property type="protein sequence ID" value="RGD59982.1"/>
    <property type="molecule type" value="Genomic_DNA"/>
</dbReference>
<feature type="transmembrane region" description="Helical" evidence="2">
    <location>
        <begin position="102"/>
        <end position="124"/>
    </location>
</feature>
<keyword evidence="2" id="KW-1133">Transmembrane helix</keyword>
<keyword evidence="2" id="KW-0812">Transmembrane</keyword>
<sequence>MDTRQDELRRDLDATLQARKELGKEYEDELVDSFMRRLDARLDARVERSVAKRLDDEPRSEHRGHPRRSGFGKRSNTGLAVTSLVIGVPLTAIAGSPESGGFAGLVVCWAGIVGVNLAAALGELRNRGGRGERSPRSDDWD</sequence>
<protein>
    <recommendedName>
        <fullName evidence="5">Integral membrane protein</fullName>
    </recommendedName>
</protein>
<organism evidence="3 4">
    <name type="scientific">Kitasatospora xanthocidica</name>
    <dbReference type="NCBI Taxonomy" id="83382"/>
    <lineage>
        <taxon>Bacteria</taxon>
        <taxon>Bacillati</taxon>
        <taxon>Actinomycetota</taxon>
        <taxon>Actinomycetes</taxon>
        <taxon>Kitasatosporales</taxon>
        <taxon>Streptomycetaceae</taxon>
        <taxon>Kitasatospora</taxon>
    </lineage>
</organism>
<feature type="region of interest" description="Disordered" evidence="1">
    <location>
        <begin position="49"/>
        <end position="75"/>
    </location>
</feature>
<reference evidence="3 4" key="1">
    <citation type="submission" date="2018-08" db="EMBL/GenBank/DDBJ databases">
        <title>Diversity &amp; Physiological Properties of Lignin-Decomposing Actinobacteria from Soil.</title>
        <authorList>
            <person name="Roh S.G."/>
            <person name="Kim S.B."/>
        </authorList>
    </citation>
    <scope>NUCLEOTIDE SEQUENCE [LARGE SCALE GENOMIC DNA]</scope>
    <source>
        <strain evidence="3 4">MMS17-GH009</strain>
    </source>
</reference>
<dbReference type="Proteomes" id="UP000263377">
    <property type="component" value="Unassembled WGS sequence"/>
</dbReference>
<keyword evidence="4" id="KW-1185">Reference proteome</keyword>
<proteinExistence type="predicted"/>
<dbReference type="AlphaFoldDB" id="A0A372ZX14"/>
<comment type="caution">
    <text evidence="3">The sequence shown here is derived from an EMBL/GenBank/DDBJ whole genome shotgun (WGS) entry which is preliminary data.</text>
</comment>
<evidence type="ECO:0000256" key="1">
    <source>
        <dbReference type="SAM" id="MobiDB-lite"/>
    </source>
</evidence>
<name>A0A372ZX14_9ACTN</name>
<feature type="compositionally biased region" description="Basic and acidic residues" evidence="1">
    <location>
        <begin position="49"/>
        <end position="63"/>
    </location>
</feature>
<gene>
    <name evidence="3" type="ORF">DR950_21310</name>
</gene>